<keyword evidence="1" id="KW-0732">Signal</keyword>
<feature type="signal peptide" evidence="1">
    <location>
        <begin position="1"/>
        <end position="24"/>
    </location>
</feature>
<protein>
    <submittedName>
        <fullName evidence="2">Uncharacterized protein</fullName>
    </submittedName>
</protein>
<dbReference type="Proteomes" id="UP001432180">
    <property type="component" value="Chromosome"/>
</dbReference>
<organism evidence="2 3">
    <name type="scientific">Thiorhodovibrio winogradskyi</name>
    <dbReference type="NCBI Taxonomy" id="77007"/>
    <lineage>
        <taxon>Bacteria</taxon>
        <taxon>Pseudomonadati</taxon>
        <taxon>Pseudomonadota</taxon>
        <taxon>Gammaproteobacteria</taxon>
        <taxon>Chromatiales</taxon>
        <taxon>Chromatiaceae</taxon>
        <taxon>Thiorhodovibrio</taxon>
    </lineage>
</organism>
<dbReference type="EMBL" id="CP121472">
    <property type="protein sequence ID" value="WPL18139.1"/>
    <property type="molecule type" value="Genomic_DNA"/>
</dbReference>
<reference evidence="2 3" key="1">
    <citation type="journal article" date="2023" name="Microorganisms">
        <title>Thiorhodovibrio frisius and Trv. litoralis spp. nov., Two Novel Members from a Clade of Fastidious Purple Sulfur Bacteria That Exhibit Unique Red-Shifted Light-Harvesting Capabilities.</title>
        <authorList>
            <person name="Methner A."/>
            <person name="Kuzyk S.B."/>
            <person name="Petersen J."/>
            <person name="Bauer S."/>
            <person name="Brinkmann H."/>
            <person name="Sichau K."/>
            <person name="Wanner G."/>
            <person name="Wolf J."/>
            <person name="Neumann-Schaal M."/>
            <person name="Henke P."/>
            <person name="Tank M."/>
            <person name="Sproer C."/>
            <person name="Bunk B."/>
            <person name="Overmann J."/>
        </authorList>
    </citation>
    <scope>NUCLEOTIDE SEQUENCE [LARGE SCALE GENOMIC DNA]</scope>
    <source>
        <strain evidence="2 3">DSM 6702</strain>
    </source>
</reference>
<evidence type="ECO:0000313" key="2">
    <source>
        <dbReference type="EMBL" id="WPL18139.1"/>
    </source>
</evidence>
<evidence type="ECO:0000256" key="1">
    <source>
        <dbReference type="SAM" id="SignalP"/>
    </source>
</evidence>
<keyword evidence="3" id="KW-1185">Reference proteome</keyword>
<evidence type="ECO:0000313" key="3">
    <source>
        <dbReference type="Proteomes" id="UP001432180"/>
    </source>
</evidence>
<gene>
    <name evidence="2" type="ORF">Thiowin_03196</name>
</gene>
<feature type="chain" id="PRO_5047274575" evidence="1">
    <location>
        <begin position="25"/>
        <end position="102"/>
    </location>
</feature>
<proteinExistence type="predicted"/>
<sequence length="102" mass="10629">MTHFLPIRLLSGAAMLAVASSANALLIDDFSDDQEVTALSSTEFSDLAATSGSGFIGTNRRITVSNTAGETTAKVNLLQPGFLDLQNSTTASGIIEYSGPQF</sequence>
<accession>A0ABZ0SC55</accession>
<name>A0ABZ0SC55_9GAMM</name>